<sequence length="238" mass="25792">MRISHLVVPLALLCLVQVSVGRPSPKEVVAVRDTTSPAQAGPAAQPGAAPEVLEDTTNISQRSETLPPPARKEVVVDTKPASNKDSAQPEEKASPPTKTTSPPIQVREATIETPKIQARQDDNVDVVTITTIEPAPTDNPEDQQPDVVVIETTVPPPASTSKAAENKDRGGTDNTTKTVIITVVVVVVVVIAVAVGILLFRKYKLRNRRQERMKEALPQNFFSRTQESDAMFLRQLND</sequence>
<proteinExistence type="predicted"/>
<feature type="compositionally biased region" description="Low complexity" evidence="1">
    <location>
        <begin position="37"/>
        <end position="50"/>
    </location>
</feature>
<feature type="region of interest" description="Disordered" evidence="1">
    <location>
        <begin position="32"/>
        <end position="110"/>
    </location>
</feature>
<keyword evidence="2" id="KW-0812">Transmembrane</keyword>
<keyword evidence="2" id="KW-1133">Transmembrane helix</keyword>
<keyword evidence="2" id="KW-0472">Membrane</keyword>
<organism evidence="4 5">
    <name type="scientific">Dimargaris cristalligena</name>
    <dbReference type="NCBI Taxonomy" id="215637"/>
    <lineage>
        <taxon>Eukaryota</taxon>
        <taxon>Fungi</taxon>
        <taxon>Fungi incertae sedis</taxon>
        <taxon>Zoopagomycota</taxon>
        <taxon>Kickxellomycotina</taxon>
        <taxon>Dimargaritomycetes</taxon>
        <taxon>Dimargaritales</taxon>
        <taxon>Dimargaritaceae</taxon>
        <taxon>Dimargaris</taxon>
    </lineage>
</organism>
<keyword evidence="3" id="KW-0732">Signal</keyword>
<protein>
    <recommendedName>
        <fullName evidence="6">Mid2 domain-containing protein</fullName>
    </recommendedName>
</protein>
<name>A0A4Q0A028_9FUNG</name>
<evidence type="ECO:0008006" key="6">
    <source>
        <dbReference type="Google" id="ProtNLM"/>
    </source>
</evidence>
<keyword evidence="5" id="KW-1185">Reference proteome</keyword>
<accession>A0A4Q0A028</accession>
<feature type="compositionally biased region" description="Low complexity" evidence="1">
    <location>
        <begin position="94"/>
        <end position="103"/>
    </location>
</feature>
<feature type="signal peptide" evidence="3">
    <location>
        <begin position="1"/>
        <end position="21"/>
    </location>
</feature>
<feature type="chain" id="PRO_5020429352" description="Mid2 domain-containing protein" evidence="3">
    <location>
        <begin position="22"/>
        <end position="238"/>
    </location>
</feature>
<dbReference type="EMBL" id="ML002276">
    <property type="protein sequence ID" value="RKP39365.1"/>
    <property type="molecule type" value="Genomic_DNA"/>
</dbReference>
<reference evidence="5" key="1">
    <citation type="journal article" date="2018" name="Nat. Microbiol.">
        <title>Leveraging single-cell genomics to expand the fungal tree of life.</title>
        <authorList>
            <person name="Ahrendt S.R."/>
            <person name="Quandt C.A."/>
            <person name="Ciobanu D."/>
            <person name="Clum A."/>
            <person name="Salamov A."/>
            <person name="Andreopoulos B."/>
            <person name="Cheng J.F."/>
            <person name="Woyke T."/>
            <person name="Pelin A."/>
            <person name="Henrissat B."/>
            <person name="Reynolds N.K."/>
            <person name="Benny G.L."/>
            <person name="Smith M.E."/>
            <person name="James T.Y."/>
            <person name="Grigoriev I.V."/>
        </authorList>
    </citation>
    <scope>NUCLEOTIDE SEQUENCE [LARGE SCALE GENOMIC DNA]</scope>
    <source>
        <strain evidence="5">RSA 468</strain>
    </source>
</reference>
<evidence type="ECO:0000256" key="3">
    <source>
        <dbReference type="SAM" id="SignalP"/>
    </source>
</evidence>
<dbReference type="Proteomes" id="UP000268162">
    <property type="component" value="Unassembled WGS sequence"/>
</dbReference>
<evidence type="ECO:0000313" key="5">
    <source>
        <dbReference type="Proteomes" id="UP000268162"/>
    </source>
</evidence>
<feature type="transmembrane region" description="Helical" evidence="2">
    <location>
        <begin position="179"/>
        <end position="200"/>
    </location>
</feature>
<feature type="compositionally biased region" description="Polar residues" evidence="1">
    <location>
        <begin position="55"/>
        <end position="64"/>
    </location>
</feature>
<gene>
    <name evidence="4" type="ORF">BJ085DRAFT_30510</name>
</gene>
<evidence type="ECO:0000256" key="1">
    <source>
        <dbReference type="SAM" id="MobiDB-lite"/>
    </source>
</evidence>
<evidence type="ECO:0000256" key="2">
    <source>
        <dbReference type="SAM" id="Phobius"/>
    </source>
</evidence>
<evidence type="ECO:0000313" key="4">
    <source>
        <dbReference type="EMBL" id="RKP39365.1"/>
    </source>
</evidence>
<dbReference type="AlphaFoldDB" id="A0A4Q0A028"/>